<dbReference type="RefSeq" id="WP_184146689.1">
    <property type="nucleotide sequence ID" value="NZ_JACHIK010000023.1"/>
</dbReference>
<keyword evidence="2" id="KW-1185">Reference proteome</keyword>
<sequence>MSTKADANISAIARRFGVNRGLLNTWRRAAGQIGPASAVAAAEQPVFVPIMIADHQNERHADEADASAGAAGRIEIELGGGRMIVTGNVAPDLAHAVVTALRGRR</sequence>
<name>A0A7W8DWB7_9HYPH</name>
<accession>A0A7W8DWB7</accession>
<comment type="caution">
    <text evidence="1">The sequence shown here is derived from an EMBL/GenBank/DDBJ whole genome shotgun (WGS) entry which is preliminary data.</text>
</comment>
<organism evidence="1 2">
    <name type="scientific">Shinella fusca</name>
    <dbReference type="NCBI Taxonomy" id="544480"/>
    <lineage>
        <taxon>Bacteria</taxon>
        <taxon>Pseudomonadati</taxon>
        <taxon>Pseudomonadota</taxon>
        <taxon>Alphaproteobacteria</taxon>
        <taxon>Hyphomicrobiales</taxon>
        <taxon>Rhizobiaceae</taxon>
        <taxon>Shinella</taxon>
    </lineage>
</organism>
<evidence type="ECO:0000313" key="2">
    <source>
        <dbReference type="Proteomes" id="UP000535406"/>
    </source>
</evidence>
<dbReference type="AlphaFoldDB" id="A0A7W8DWB7"/>
<dbReference type="Proteomes" id="UP000535406">
    <property type="component" value="Unassembled WGS sequence"/>
</dbReference>
<dbReference type="EMBL" id="JACHIK010000023">
    <property type="protein sequence ID" value="MBB5044944.1"/>
    <property type="molecule type" value="Genomic_DNA"/>
</dbReference>
<protein>
    <submittedName>
        <fullName evidence="1">Transposase</fullName>
    </submittedName>
</protein>
<proteinExistence type="predicted"/>
<evidence type="ECO:0000313" key="1">
    <source>
        <dbReference type="EMBL" id="MBB5044944.1"/>
    </source>
</evidence>
<gene>
    <name evidence="1" type="ORF">HNQ66_004371</name>
</gene>
<reference evidence="1 2" key="1">
    <citation type="submission" date="2020-08" db="EMBL/GenBank/DDBJ databases">
        <title>Genomic Encyclopedia of Type Strains, Phase IV (KMG-IV): sequencing the most valuable type-strain genomes for metagenomic binning, comparative biology and taxonomic classification.</title>
        <authorList>
            <person name="Goeker M."/>
        </authorList>
    </citation>
    <scope>NUCLEOTIDE SEQUENCE [LARGE SCALE GENOMIC DNA]</scope>
    <source>
        <strain evidence="1 2">DSM 21319</strain>
    </source>
</reference>